<evidence type="ECO:0000313" key="2">
    <source>
        <dbReference type="Proteomes" id="UP001345219"/>
    </source>
</evidence>
<reference evidence="1 2" key="1">
    <citation type="journal article" date="2023" name="Hortic Res">
        <title>Pangenome of water caltrop reveals structural variations and asymmetric subgenome divergence after allopolyploidization.</title>
        <authorList>
            <person name="Zhang X."/>
            <person name="Chen Y."/>
            <person name="Wang L."/>
            <person name="Yuan Y."/>
            <person name="Fang M."/>
            <person name="Shi L."/>
            <person name="Lu R."/>
            <person name="Comes H.P."/>
            <person name="Ma Y."/>
            <person name="Chen Y."/>
            <person name="Huang G."/>
            <person name="Zhou Y."/>
            <person name="Zheng Z."/>
            <person name="Qiu Y."/>
        </authorList>
    </citation>
    <scope>NUCLEOTIDE SEQUENCE [LARGE SCALE GENOMIC DNA]</scope>
    <source>
        <tissue evidence="1">Roots</tissue>
    </source>
</reference>
<name>A0AAN7KZ12_9MYRT</name>
<keyword evidence="2" id="KW-1185">Reference proteome</keyword>
<evidence type="ECO:0000313" key="1">
    <source>
        <dbReference type="EMBL" id="KAK4776202.1"/>
    </source>
</evidence>
<comment type="caution">
    <text evidence="1">The sequence shown here is derived from an EMBL/GenBank/DDBJ whole genome shotgun (WGS) entry which is preliminary data.</text>
</comment>
<protein>
    <submittedName>
        <fullName evidence="1">Uncharacterized protein</fullName>
    </submittedName>
</protein>
<dbReference type="Proteomes" id="UP001345219">
    <property type="component" value="Chromosome 18"/>
</dbReference>
<dbReference type="EMBL" id="JAXIOK010000003">
    <property type="protein sequence ID" value="KAK4776202.1"/>
    <property type="molecule type" value="Genomic_DNA"/>
</dbReference>
<accession>A0AAN7KZ12</accession>
<proteinExistence type="predicted"/>
<organism evidence="1 2">
    <name type="scientific">Trapa incisa</name>
    <dbReference type="NCBI Taxonomy" id="236973"/>
    <lineage>
        <taxon>Eukaryota</taxon>
        <taxon>Viridiplantae</taxon>
        <taxon>Streptophyta</taxon>
        <taxon>Embryophyta</taxon>
        <taxon>Tracheophyta</taxon>
        <taxon>Spermatophyta</taxon>
        <taxon>Magnoliopsida</taxon>
        <taxon>eudicotyledons</taxon>
        <taxon>Gunneridae</taxon>
        <taxon>Pentapetalae</taxon>
        <taxon>rosids</taxon>
        <taxon>malvids</taxon>
        <taxon>Myrtales</taxon>
        <taxon>Lythraceae</taxon>
        <taxon>Trapa</taxon>
    </lineage>
</organism>
<dbReference type="AlphaFoldDB" id="A0AAN7KZ12"/>
<sequence length="50" mass="5900">MDRNARLHASDSDHCNHGKLCNSKEDIIKWKRLSEIWLLRVLDGSRKQKP</sequence>
<gene>
    <name evidence="1" type="ORF">SAY87_024163</name>
</gene>